<evidence type="ECO:0000313" key="15">
    <source>
        <dbReference type="Ensembl" id="ENSLACP00000002610.1"/>
    </source>
</evidence>
<dbReference type="EMBL" id="AFYH01226599">
    <property type="status" value="NOT_ANNOTATED_CDS"/>
    <property type="molecule type" value="Genomic_DNA"/>
</dbReference>
<dbReference type="InterPro" id="IPR004073">
    <property type="entry name" value="GPCR_3_vmron_rcpt_2"/>
</dbReference>
<sequence length="869" mass="96570">AEMLPVFLLFLMLSASVYESTQPGCKLPGSKVKGTFQDGDIIIGGIFPLYSKTDFSETLWKEPPKPISCEIFGFRPYRWIQAMVFTIKEINQNSELLPNITLGYMIYDSCGLATWALEGTMRLITGQEEPIPNYQCHLQSPLAAIIGDGGSTASIPMARLLGLYDYPQISYFASVPLLSDKSQFPSFFRTIPSDNFQSHGLAQLVTHFGWTWVGILVEDTEYGELSGQSLKEEVLKAGACIAFFETTPIEYSERRFHEVITKIKQSLANAIVVMSYDSYLIAFMEEVARQNVTGKVWIASEAWSTSQILSKKELLKTLSGTIGFAIRRGKIPGFKGFLTSLQTSRFKNDIFMKTFWEQAFGCKWASQDSYRTTSNTEIGTAFTVCTGTENLGALNISFFDVSDLRITYNVYNAVYSVAHALHDLNSCVPGEGPFGNGACAHIQTFEAWQLLHYVKNVNFNNNNGEKVFFDPNGNPPAHYDILNWQLHPDGTIDFVQVGTFDASAPVGHQLIINESAIMWNGERVQVPRSVCSESCSAGYRKAARRGQPICCFDCIPCSSGEISNQSDSTECTKCPDDQWSNDRQDKCIPKSTEFLSYDEPMGVTLASISIFSALIPVTILYIFIKNRNTPLVKANNRELSYLLLLALMLCFLCSLNFIGNPSRVACMLRQVAFGIVFALCVSCVLAKTIMVVIAFNATKPNSNLKKWVGPKLPNAIVFVCTVIQVIICIVWLSISPPFPEHNMKSQIGVIIKECNEGSTTAFWCMLGYMGLLAIVSFVVAFLAKNLPDSFNEAKFITFSMIVFVTVWLSFIPAFLSTRGKYMVAVEIFAILASTAGLLACIFLPKCYIILLRPHINTREYLMGKGSKST</sequence>
<dbReference type="InterPro" id="IPR017978">
    <property type="entry name" value="GPCR_3_C"/>
</dbReference>
<dbReference type="GO" id="GO:0004930">
    <property type="term" value="F:G protein-coupled receptor activity"/>
    <property type="evidence" value="ECO:0007669"/>
    <property type="project" value="UniProtKB-KW"/>
</dbReference>
<evidence type="ECO:0000256" key="8">
    <source>
        <dbReference type="ARBA" id="ARBA00023136"/>
    </source>
</evidence>
<keyword evidence="9" id="KW-0675">Receptor</keyword>
<dbReference type="FunFam" id="2.10.50.30:FF:000002">
    <property type="entry name" value="Vomeronasal 2 receptor, h1"/>
    <property type="match status" value="1"/>
</dbReference>
<reference evidence="16" key="1">
    <citation type="submission" date="2011-08" db="EMBL/GenBank/DDBJ databases">
        <title>The draft genome of Latimeria chalumnae.</title>
        <authorList>
            <person name="Di Palma F."/>
            <person name="Alfoldi J."/>
            <person name="Johnson J."/>
            <person name="Berlin A."/>
            <person name="Gnerre S."/>
            <person name="Jaffe D."/>
            <person name="MacCallum I."/>
            <person name="Young S."/>
            <person name="Walker B.J."/>
            <person name="Lander E."/>
            <person name="Lindblad-Toh K."/>
        </authorList>
    </citation>
    <scope>NUCLEOTIDE SEQUENCE [LARGE SCALE GENOMIC DNA]</scope>
    <source>
        <strain evidence="16">Wild caught</strain>
    </source>
</reference>
<evidence type="ECO:0000256" key="9">
    <source>
        <dbReference type="ARBA" id="ARBA00023170"/>
    </source>
</evidence>
<dbReference type="HOGENOM" id="CLU_005389_5_1_1"/>
<dbReference type="InterPro" id="IPR011500">
    <property type="entry name" value="GPCR_3_9-Cys_dom"/>
</dbReference>
<dbReference type="eggNOG" id="KOG1056">
    <property type="taxonomic scope" value="Eukaryota"/>
</dbReference>
<feature type="signal peptide" evidence="13">
    <location>
        <begin position="1"/>
        <end position="19"/>
    </location>
</feature>
<dbReference type="Ensembl" id="ENSLACT00000002631.1">
    <property type="protein sequence ID" value="ENSLACP00000002610.1"/>
    <property type="gene ID" value="ENSLACG00000002336.1"/>
</dbReference>
<dbReference type="InterPro" id="IPR028082">
    <property type="entry name" value="Peripla_BP_I"/>
</dbReference>
<dbReference type="FunFam" id="3.40.50.2300:FF:000125">
    <property type="entry name" value="Vomeronasal 2, receptor 88"/>
    <property type="match status" value="1"/>
</dbReference>
<feature type="transmembrane region" description="Helical" evidence="12">
    <location>
        <begin position="671"/>
        <end position="695"/>
    </location>
</feature>
<gene>
    <name evidence="15" type="primary">LOC102352815</name>
</gene>
<dbReference type="Gene3D" id="3.40.50.2300">
    <property type="match status" value="2"/>
</dbReference>
<dbReference type="EMBL" id="AFYH01226600">
    <property type="status" value="NOT_ANNOTATED_CDS"/>
    <property type="molecule type" value="Genomic_DNA"/>
</dbReference>
<feature type="transmembrane region" description="Helical" evidence="12">
    <location>
        <begin position="821"/>
        <end position="843"/>
    </location>
</feature>
<dbReference type="Pfam" id="PF00003">
    <property type="entry name" value="7tm_3"/>
    <property type="match status" value="1"/>
</dbReference>
<dbReference type="InterPro" id="IPR000337">
    <property type="entry name" value="GPCR_3"/>
</dbReference>
<dbReference type="Pfam" id="PF07562">
    <property type="entry name" value="NCD3G"/>
    <property type="match status" value="1"/>
</dbReference>
<name>H2ZYY9_LATCH</name>
<keyword evidence="8 12" id="KW-0472">Membrane</keyword>
<dbReference type="Pfam" id="PF01094">
    <property type="entry name" value="ANF_receptor"/>
    <property type="match status" value="1"/>
</dbReference>
<evidence type="ECO:0000256" key="7">
    <source>
        <dbReference type="ARBA" id="ARBA00023040"/>
    </source>
</evidence>
<dbReference type="InterPro" id="IPR001828">
    <property type="entry name" value="ANF_lig-bd_rcpt"/>
</dbReference>
<feature type="transmembrane region" description="Helical" evidence="12">
    <location>
        <begin position="639"/>
        <end position="659"/>
    </location>
</feature>
<dbReference type="PANTHER" id="PTHR24061:SF0">
    <property type="entry name" value="C-FAMILY ODORANT RECEPTOR OLFCT1"/>
    <property type="match status" value="1"/>
</dbReference>
<evidence type="ECO:0000313" key="16">
    <source>
        <dbReference type="Proteomes" id="UP000008672"/>
    </source>
</evidence>
<dbReference type="EMBL" id="AFYH01226601">
    <property type="status" value="NOT_ANNOTATED_CDS"/>
    <property type="molecule type" value="Genomic_DNA"/>
</dbReference>
<reference evidence="15" key="2">
    <citation type="submission" date="2025-08" db="UniProtKB">
        <authorList>
            <consortium name="Ensembl"/>
        </authorList>
    </citation>
    <scope>IDENTIFICATION</scope>
</reference>
<feature type="chain" id="PRO_5003578828" description="G-protein coupled receptors family 3 profile domain-containing protein" evidence="13">
    <location>
        <begin position="20"/>
        <end position="869"/>
    </location>
</feature>
<evidence type="ECO:0000259" key="14">
    <source>
        <dbReference type="PROSITE" id="PS50259"/>
    </source>
</evidence>
<evidence type="ECO:0000256" key="13">
    <source>
        <dbReference type="SAM" id="SignalP"/>
    </source>
</evidence>
<dbReference type="SUPFAM" id="SSF53822">
    <property type="entry name" value="Periplasmic binding protein-like I"/>
    <property type="match status" value="1"/>
</dbReference>
<evidence type="ECO:0000256" key="11">
    <source>
        <dbReference type="ARBA" id="ARBA00023224"/>
    </source>
</evidence>
<dbReference type="InterPro" id="IPR017979">
    <property type="entry name" value="GPCR_3_CS"/>
</dbReference>
<comment type="similarity">
    <text evidence="2">Belongs to the G-protein coupled receptor 3 family.</text>
</comment>
<dbReference type="GeneTree" id="ENSGT00950000182788"/>
<evidence type="ECO:0000256" key="6">
    <source>
        <dbReference type="ARBA" id="ARBA00022989"/>
    </source>
</evidence>
<dbReference type="Proteomes" id="UP000008672">
    <property type="component" value="Unassembled WGS sequence"/>
</dbReference>
<dbReference type="PROSITE" id="PS50259">
    <property type="entry name" value="G_PROTEIN_RECEP_F3_4"/>
    <property type="match status" value="1"/>
</dbReference>
<dbReference type="FunFam" id="3.40.50.2300:FF:000067">
    <property type="entry name" value="Olfactory receptor C family, h1"/>
    <property type="match status" value="1"/>
</dbReference>
<feature type="transmembrane region" description="Helical" evidence="12">
    <location>
        <begin position="795"/>
        <end position="815"/>
    </location>
</feature>
<keyword evidence="7" id="KW-0297">G-protein coupled receptor</keyword>
<dbReference type="AlphaFoldDB" id="H2ZYY9"/>
<keyword evidence="6 12" id="KW-1133">Transmembrane helix</keyword>
<keyword evidence="11" id="KW-0807">Transducer</keyword>
<keyword evidence="3" id="KW-1003">Cell membrane</keyword>
<accession>H2ZYY9</accession>
<feature type="transmembrane region" description="Helical" evidence="12">
    <location>
        <begin position="601"/>
        <end position="624"/>
    </location>
</feature>
<dbReference type="PRINTS" id="PR00248">
    <property type="entry name" value="GPCRMGR"/>
</dbReference>
<evidence type="ECO:0000256" key="3">
    <source>
        <dbReference type="ARBA" id="ARBA00022475"/>
    </source>
</evidence>
<reference evidence="15" key="3">
    <citation type="submission" date="2025-09" db="UniProtKB">
        <authorList>
            <consortium name="Ensembl"/>
        </authorList>
    </citation>
    <scope>IDENTIFICATION</scope>
</reference>
<organism evidence="15 16">
    <name type="scientific">Latimeria chalumnae</name>
    <name type="common">Coelacanth</name>
    <dbReference type="NCBI Taxonomy" id="7897"/>
    <lineage>
        <taxon>Eukaryota</taxon>
        <taxon>Metazoa</taxon>
        <taxon>Chordata</taxon>
        <taxon>Craniata</taxon>
        <taxon>Vertebrata</taxon>
        <taxon>Euteleostomi</taxon>
        <taxon>Coelacanthiformes</taxon>
        <taxon>Coelacanthidae</taxon>
        <taxon>Latimeria</taxon>
    </lineage>
</organism>
<dbReference type="CDD" id="cd15283">
    <property type="entry name" value="7tmC_V2R_pheromone"/>
    <property type="match status" value="1"/>
</dbReference>
<dbReference type="GO" id="GO:0005886">
    <property type="term" value="C:plasma membrane"/>
    <property type="evidence" value="ECO:0007669"/>
    <property type="project" value="UniProtKB-SubCell"/>
</dbReference>
<evidence type="ECO:0000256" key="1">
    <source>
        <dbReference type="ARBA" id="ARBA00004651"/>
    </source>
</evidence>
<feature type="transmembrane region" description="Helical" evidence="12">
    <location>
        <begin position="760"/>
        <end position="783"/>
    </location>
</feature>
<dbReference type="InterPro" id="IPR038550">
    <property type="entry name" value="GPCR_3_9-Cys_sf"/>
</dbReference>
<feature type="domain" description="G-protein coupled receptors family 3 profile" evidence="14">
    <location>
        <begin position="601"/>
        <end position="865"/>
    </location>
</feature>
<evidence type="ECO:0000256" key="12">
    <source>
        <dbReference type="SAM" id="Phobius"/>
    </source>
</evidence>
<keyword evidence="10" id="KW-0325">Glycoprotein</keyword>
<comment type="subcellular location">
    <subcellularLocation>
        <location evidence="1">Cell membrane</location>
        <topology evidence="1">Multi-pass membrane protein</topology>
    </subcellularLocation>
</comment>
<dbReference type="Gene3D" id="2.10.50.30">
    <property type="entry name" value="GPCR, family 3, nine cysteines domain"/>
    <property type="match status" value="1"/>
</dbReference>
<dbReference type="InParanoid" id="H2ZYY9"/>
<dbReference type="PROSITE" id="PS00981">
    <property type="entry name" value="G_PROTEIN_RECEP_F3_3"/>
    <property type="match status" value="1"/>
</dbReference>
<dbReference type="FunFam" id="3.40.50.2300:FF:000519">
    <property type="entry name" value="Vomeronasal 2 receptor, a18"/>
    <property type="match status" value="1"/>
</dbReference>
<feature type="transmembrane region" description="Helical" evidence="12">
    <location>
        <begin position="715"/>
        <end position="734"/>
    </location>
</feature>
<keyword evidence="4 12" id="KW-0812">Transmembrane</keyword>
<dbReference type="InterPro" id="IPR000068">
    <property type="entry name" value="GPCR_3_Ca_sens_rcpt-rel"/>
</dbReference>
<evidence type="ECO:0000256" key="2">
    <source>
        <dbReference type="ARBA" id="ARBA00007242"/>
    </source>
</evidence>
<dbReference type="PRINTS" id="PR01535">
    <property type="entry name" value="VOMERONASL2R"/>
</dbReference>
<evidence type="ECO:0000256" key="4">
    <source>
        <dbReference type="ARBA" id="ARBA00022692"/>
    </source>
</evidence>
<proteinExistence type="inferred from homology"/>
<keyword evidence="16" id="KW-1185">Reference proteome</keyword>
<evidence type="ECO:0000256" key="10">
    <source>
        <dbReference type="ARBA" id="ARBA00023180"/>
    </source>
</evidence>
<keyword evidence="5 13" id="KW-0732">Signal</keyword>
<protein>
    <recommendedName>
        <fullName evidence="14">G-protein coupled receptors family 3 profile domain-containing protein</fullName>
    </recommendedName>
</protein>
<dbReference type="OMA" id="YEEPIGM"/>
<evidence type="ECO:0000256" key="5">
    <source>
        <dbReference type="ARBA" id="ARBA00022729"/>
    </source>
</evidence>
<dbReference type="PANTHER" id="PTHR24061">
    <property type="entry name" value="CALCIUM-SENSING RECEPTOR-RELATED"/>
    <property type="match status" value="1"/>
</dbReference>